<dbReference type="EMBL" id="BSDZ01000042">
    <property type="protein sequence ID" value="GLI66822.1"/>
    <property type="molecule type" value="Genomic_DNA"/>
</dbReference>
<accession>A0ABQ5SA80</accession>
<name>A0ABQ5SA80_9CHLO</name>
<evidence type="ECO:0000256" key="1">
    <source>
        <dbReference type="SAM" id="MobiDB-lite"/>
    </source>
</evidence>
<feature type="region of interest" description="Disordered" evidence="1">
    <location>
        <begin position="1"/>
        <end position="25"/>
    </location>
</feature>
<organism evidence="2 3">
    <name type="scientific">Volvox africanus</name>
    <dbReference type="NCBI Taxonomy" id="51714"/>
    <lineage>
        <taxon>Eukaryota</taxon>
        <taxon>Viridiplantae</taxon>
        <taxon>Chlorophyta</taxon>
        <taxon>core chlorophytes</taxon>
        <taxon>Chlorophyceae</taxon>
        <taxon>CS clade</taxon>
        <taxon>Chlamydomonadales</taxon>
        <taxon>Volvocaceae</taxon>
        <taxon>Volvox</taxon>
    </lineage>
</organism>
<feature type="region of interest" description="Disordered" evidence="1">
    <location>
        <begin position="72"/>
        <end position="111"/>
    </location>
</feature>
<protein>
    <submittedName>
        <fullName evidence="2">Uncharacterized protein</fullName>
    </submittedName>
</protein>
<comment type="caution">
    <text evidence="2">The sequence shown here is derived from an EMBL/GenBank/DDBJ whole genome shotgun (WGS) entry which is preliminary data.</text>
</comment>
<dbReference type="PROSITE" id="PS00018">
    <property type="entry name" value="EF_HAND_1"/>
    <property type="match status" value="1"/>
</dbReference>
<evidence type="ECO:0000313" key="2">
    <source>
        <dbReference type="EMBL" id="GLI66822.1"/>
    </source>
</evidence>
<dbReference type="Proteomes" id="UP001165090">
    <property type="component" value="Unassembled WGS sequence"/>
</dbReference>
<keyword evidence="3" id="KW-1185">Reference proteome</keyword>
<proteinExistence type="predicted"/>
<evidence type="ECO:0000313" key="3">
    <source>
        <dbReference type="Proteomes" id="UP001165090"/>
    </source>
</evidence>
<dbReference type="InterPro" id="IPR018247">
    <property type="entry name" value="EF_Hand_1_Ca_BS"/>
</dbReference>
<reference evidence="2 3" key="1">
    <citation type="journal article" date="2023" name="IScience">
        <title>Expanded male sex-determining region conserved during the evolution of homothallism in the green alga Volvox.</title>
        <authorList>
            <person name="Yamamoto K."/>
            <person name="Matsuzaki R."/>
            <person name="Mahakham W."/>
            <person name="Heman W."/>
            <person name="Sekimoto H."/>
            <person name="Kawachi M."/>
            <person name="Minakuchi Y."/>
            <person name="Toyoda A."/>
            <person name="Nozaki H."/>
        </authorList>
    </citation>
    <scope>NUCLEOTIDE SEQUENCE [LARGE SCALE GENOMIC DNA]</scope>
    <source>
        <strain evidence="2 3">NIES-4468</strain>
    </source>
</reference>
<sequence length="676" mass="73012">MPKAGSSLSSRRRSSRVTNATNILEQQKIDRALKRTAASHGGEPHLEHTVLSDQKCGPLWNIFSRYASRSPLAQQHTDEAGPSITAGGRLFPRRAKTTKLGSGEDGEDSGNEELADALAPAAAAAAAEAAKSWEDDGHHVLDLLQPLLSTGVTVPLHIQEALMHMVLNAEVHIRTSLSERAYRVLTDLLEWHPSAKLEGEVLMVNGTLWTPVGCTWQAEVHRDKARLQTLREGGGLSALVGSALNYLVGAAEAACGIKLPSAPGASERGNVGEIMLLKYWVKMLQVDLDARMGYMRQSGFRKKRTSVLENSLIYRLMQTYANWADGSNSKPLLIRQLAAALICAHLAAQHGNLPAPQTPPPTNLSTARASNLGRGVAGGSYQPQATGGSGETSTAGYVTLISPAEVGTMAKAMLGMMYDVFAGLNRMSFYVRRGAQGRDNDLVRMDLVLSRAIYKDLSYKEPENLQVLLSSLPPSSSMRLLVYMLADAAYRRLEIGGDQLKENLRAVVEHYRDNGVGHPPQVLASDALSYLLERPGNWSWAASAMHFNDLPQKTGLALVVTQLTTAALQTAQREVRMAGQAFRTSGCVLVKSRGALQGGGDDMDVDGQEEDDNGEGQLDISEWEAEAKLVSQLYLQLSERLQNDGIHGVSGGVRCMRLLVGRVQAVGLQSGMPLPM</sequence>
<gene>
    <name evidence="2" type="ORF">VaNZ11_010775</name>
</gene>